<feature type="compositionally biased region" description="Basic and acidic residues" evidence="2">
    <location>
        <begin position="355"/>
        <end position="368"/>
    </location>
</feature>
<dbReference type="RefSeq" id="WP_212492411.1">
    <property type="nucleotide sequence ID" value="NZ_JAFCJH010000007.1"/>
</dbReference>
<evidence type="ECO:0000313" key="3">
    <source>
        <dbReference type="EMBL" id="MBR0795669.1"/>
    </source>
</evidence>
<dbReference type="EMBL" id="JAFCJH010000007">
    <property type="protein sequence ID" value="MBR0795669.1"/>
    <property type="molecule type" value="Genomic_DNA"/>
</dbReference>
<evidence type="ECO:0000313" key="4">
    <source>
        <dbReference type="Proteomes" id="UP001315278"/>
    </source>
</evidence>
<sequence>MKVPSLDSPLDAAVGPKSIYKVTQVVQRVKCEIYLATKDHLPPLVQTSAKGAPGRKNTNFDPKDQRSWFGKWDVTAKLELVLNDEAGIAPGVTFTAPLKNAYNLAAGANSVTLIGGAVASPTIAAVPQSFNFGVGGGASTQAVRTDDVQFTVSLKELAQEFDPALAMSSFGKPYSEIMKHYRDCAEPDFSLPNNAFLDGNLGLKEWLDSALGATEPPSLLEANRPKVYEASDFRFLTVGNHPVVSATGPSKPVPVPSIAKPGGPEPSIAAASEEQKVKRIRQEVEALNTPLEKLKSAVPNVLQNIKKVMQPIFAAVQGNPGLCPAVSAAESLNYAQEAYEAEGLYAHAASLHQRVREAASPDDSDKNKPNLGPNTDATKHILGFSEAEDDLNQVRSDINNAIAAIDNVQKHLYGLYEAYRSCKAPPARSAAKDPPIDNMSHTVQFIVSLNANATPSWSLLRIKTGTSPSFASISHSNTQTLSLVFASPAGSKASQSTESKLLGLGIQSDLNRLFSPQ</sequence>
<keyword evidence="1" id="KW-0175">Coiled coil</keyword>
<feature type="coiled-coil region" evidence="1">
    <location>
        <begin position="384"/>
        <end position="411"/>
    </location>
</feature>
<evidence type="ECO:0000256" key="2">
    <source>
        <dbReference type="SAM" id="MobiDB-lite"/>
    </source>
</evidence>
<name>A0ABS5FG51_9BRAD</name>
<gene>
    <name evidence="3" type="ORF">JQ615_09745</name>
</gene>
<protein>
    <submittedName>
        <fullName evidence="3">Uncharacterized protein</fullName>
    </submittedName>
</protein>
<proteinExistence type="predicted"/>
<organism evidence="3 4">
    <name type="scientific">Bradyrhizobium jicamae</name>
    <dbReference type="NCBI Taxonomy" id="280332"/>
    <lineage>
        <taxon>Bacteria</taxon>
        <taxon>Pseudomonadati</taxon>
        <taxon>Pseudomonadota</taxon>
        <taxon>Alphaproteobacteria</taxon>
        <taxon>Hyphomicrobiales</taxon>
        <taxon>Nitrobacteraceae</taxon>
        <taxon>Bradyrhizobium</taxon>
    </lineage>
</organism>
<feature type="region of interest" description="Disordered" evidence="2">
    <location>
        <begin position="355"/>
        <end position="378"/>
    </location>
</feature>
<reference evidence="4" key="1">
    <citation type="journal article" date="2021" name="ISME J.">
        <title>Evolutionary origin and ecological implication of a unique nif island in free-living Bradyrhizobium lineages.</title>
        <authorList>
            <person name="Tao J."/>
        </authorList>
    </citation>
    <scope>NUCLEOTIDE SEQUENCE [LARGE SCALE GENOMIC DNA]</scope>
    <source>
        <strain evidence="4">SZCCT0434</strain>
    </source>
</reference>
<dbReference type="Proteomes" id="UP001315278">
    <property type="component" value="Unassembled WGS sequence"/>
</dbReference>
<evidence type="ECO:0000256" key="1">
    <source>
        <dbReference type="SAM" id="Coils"/>
    </source>
</evidence>
<accession>A0ABS5FG51</accession>
<keyword evidence="4" id="KW-1185">Reference proteome</keyword>
<comment type="caution">
    <text evidence="3">The sequence shown here is derived from an EMBL/GenBank/DDBJ whole genome shotgun (WGS) entry which is preliminary data.</text>
</comment>